<dbReference type="Pfam" id="PF12680">
    <property type="entry name" value="SnoaL_2"/>
    <property type="match status" value="1"/>
</dbReference>
<proteinExistence type="predicted"/>
<dbReference type="Proteomes" id="UP000658127">
    <property type="component" value="Unassembled WGS sequence"/>
</dbReference>
<sequence>MDPAPPRSPEQFIADFFTEYTAAALDGDTDPADVVDRFHTPDIVQVADGIRLDRDRLVAHLRPVRKNLRDYRFEVEEVIADGDRMAVRMTIHATMRTTGTVTTEVFLFGEFTPDGKLRRADQLTRTVPAA</sequence>
<dbReference type="EMBL" id="BMNE01000006">
    <property type="protein sequence ID" value="GGN91884.1"/>
    <property type="molecule type" value="Genomic_DNA"/>
</dbReference>
<feature type="domain" description="SnoaL-like" evidence="1">
    <location>
        <begin position="30"/>
        <end position="119"/>
    </location>
</feature>
<evidence type="ECO:0000313" key="3">
    <source>
        <dbReference type="Proteomes" id="UP000658127"/>
    </source>
</evidence>
<dbReference type="InterPro" id="IPR032710">
    <property type="entry name" value="NTF2-like_dom_sf"/>
</dbReference>
<gene>
    <name evidence="2" type="ORF">GCM10011610_52610</name>
</gene>
<keyword evidence="3" id="KW-1185">Reference proteome</keyword>
<comment type="caution">
    <text evidence="2">The sequence shown here is derived from an EMBL/GenBank/DDBJ whole genome shotgun (WGS) entry which is preliminary data.</text>
</comment>
<protein>
    <recommendedName>
        <fullName evidence="1">SnoaL-like domain-containing protein</fullName>
    </recommendedName>
</protein>
<dbReference type="RefSeq" id="WP_189033123.1">
    <property type="nucleotide sequence ID" value="NZ_BMNE01000006.1"/>
</dbReference>
<dbReference type="SUPFAM" id="SSF54427">
    <property type="entry name" value="NTF2-like"/>
    <property type="match status" value="1"/>
</dbReference>
<dbReference type="Gene3D" id="3.10.450.50">
    <property type="match status" value="1"/>
</dbReference>
<dbReference type="InterPro" id="IPR037401">
    <property type="entry name" value="SnoaL-like"/>
</dbReference>
<organism evidence="2 3">
    <name type="scientific">Nocardia rhizosphaerihabitans</name>
    <dbReference type="NCBI Taxonomy" id="1691570"/>
    <lineage>
        <taxon>Bacteria</taxon>
        <taxon>Bacillati</taxon>
        <taxon>Actinomycetota</taxon>
        <taxon>Actinomycetes</taxon>
        <taxon>Mycobacteriales</taxon>
        <taxon>Nocardiaceae</taxon>
        <taxon>Nocardia</taxon>
    </lineage>
</organism>
<evidence type="ECO:0000259" key="1">
    <source>
        <dbReference type="Pfam" id="PF12680"/>
    </source>
</evidence>
<name>A0ABQ2KSD6_9NOCA</name>
<reference evidence="3" key="1">
    <citation type="journal article" date="2019" name="Int. J. Syst. Evol. Microbiol.">
        <title>The Global Catalogue of Microorganisms (GCM) 10K type strain sequencing project: providing services to taxonomists for standard genome sequencing and annotation.</title>
        <authorList>
            <consortium name="The Broad Institute Genomics Platform"/>
            <consortium name="The Broad Institute Genome Sequencing Center for Infectious Disease"/>
            <person name="Wu L."/>
            <person name="Ma J."/>
        </authorList>
    </citation>
    <scope>NUCLEOTIDE SEQUENCE [LARGE SCALE GENOMIC DNA]</scope>
    <source>
        <strain evidence="3">CGMCC 4.7329</strain>
    </source>
</reference>
<evidence type="ECO:0000313" key="2">
    <source>
        <dbReference type="EMBL" id="GGN91884.1"/>
    </source>
</evidence>
<accession>A0ABQ2KSD6</accession>